<feature type="transmembrane region" description="Helical" evidence="1">
    <location>
        <begin position="61"/>
        <end position="87"/>
    </location>
</feature>
<feature type="transmembrane region" description="Helical" evidence="1">
    <location>
        <begin position="137"/>
        <end position="158"/>
    </location>
</feature>
<evidence type="ECO:0000313" key="3">
    <source>
        <dbReference type="Proteomes" id="UP000236000"/>
    </source>
</evidence>
<dbReference type="Pfam" id="PF10011">
    <property type="entry name" value="DUF2254"/>
    <property type="match status" value="1"/>
</dbReference>
<reference evidence="2 3" key="1">
    <citation type="journal article" date="2017" name="BMC Genomics">
        <title>Genome sequencing of 39 Akkermansia muciniphila isolates reveals its population structure, genomic and functional diverisity, and global distribution in mammalian gut microbiotas.</title>
        <authorList>
            <person name="Guo X."/>
            <person name="Li S."/>
            <person name="Zhang J."/>
            <person name="Wu F."/>
            <person name="Li X."/>
            <person name="Wu D."/>
            <person name="Zhang M."/>
            <person name="Ou Z."/>
            <person name="Jie Z."/>
            <person name="Yan Q."/>
            <person name="Li P."/>
            <person name="Yi J."/>
            <person name="Peng Y."/>
        </authorList>
    </citation>
    <scope>NUCLEOTIDE SEQUENCE [LARGE SCALE GENOMIC DNA]</scope>
    <source>
        <strain evidence="2 3">GP24</strain>
    </source>
</reference>
<sequence>MKGSFIFQIRLLFLRANKLLWVKATYFALLAIITAIASIYLGEFVPFDIFQKIGADTVDTILNILASSMLAVTTFSLTTVVSAYAAATSSVTPRATKLLMEDSTAQNALSTFIGSFIFSLIAIIFLNSGMYDQKGRVVLFVVTLGVIAIILVTLIRWIEHLSRLGRVGETSELVEEVTRKALLARAREPYLGANPLADRELDIPENAVPVRSDQTGNIQYIDMEKLDHLSRDRDLDIYVISLPGDFVSATSILVYADKPVSNETRRELHGAFVIGHERNFEQDPRFGLCVLAEIAARALSAAVNDYGTGIDIINRGVRLLTVYAQADRHAEVKYERIWVPPLTVSNLFSDIFAPILRDEGGITVIDIKLLKAFAALYGLDNEQFKVEARKYSRLCYEHAVRTVVLDEDKEALKKLVID</sequence>
<dbReference type="OrthoDB" id="2955631at2"/>
<name>A0A2N8HEX5_9BACT</name>
<protein>
    <submittedName>
        <fullName evidence="2">DUF2254 domain-containing protein</fullName>
    </submittedName>
</protein>
<proteinExistence type="predicted"/>
<comment type="caution">
    <text evidence="2">The sequence shown here is derived from an EMBL/GenBank/DDBJ whole genome shotgun (WGS) entry which is preliminary data.</text>
</comment>
<dbReference type="AlphaFoldDB" id="A0A2N8HEX5"/>
<feature type="transmembrane region" description="Helical" evidence="1">
    <location>
        <begin position="20"/>
        <end position="41"/>
    </location>
</feature>
<evidence type="ECO:0000313" key="2">
    <source>
        <dbReference type="EMBL" id="PNC18821.1"/>
    </source>
</evidence>
<dbReference type="RefSeq" id="WP_102712501.1">
    <property type="nucleotide sequence ID" value="NZ_PJKA01000006.1"/>
</dbReference>
<organism evidence="2 3">
    <name type="scientific">Akkermansia muciniphila</name>
    <dbReference type="NCBI Taxonomy" id="239935"/>
    <lineage>
        <taxon>Bacteria</taxon>
        <taxon>Pseudomonadati</taxon>
        <taxon>Verrucomicrobiota</taxon>
        <taxon>Verrucomicrobiia</taxon>
        <taxon>Verrucomicrobiales</taxon>
        <taxon>Akkermansiaceae</taxon>
        <taxon>Akkermansia</taxon>
    </lineage>
</organism>
<dbReference type="Proteomes" id="UP000236000">
    <property type="component" value="Unassembled WGS sequence"/>
</dbReference>
<keyword evidence="1" id="KW-0812">Transmembrane</keyword>
<dbReference type="InterPro" id="IPR018723">
    <property type="entry name" value="DUF2254_membrane"/>
</dbReference>
<gene>
    <name evidence="2" type="ORF">CXU22_03225</name>
</gene>
<accession>A0A2N8HEX5</accession>
<dbReference type="EMBL" id="PJKA01000006">
    <property type="protein sequence ID" value="PNC18821.1"/>
    <property type="molecule type" value="Genomic_DNA"/>
</dbReference>
<feature type="transmembrane region" description="Helical" evidence="1">
    <location>
        <begin position="108"/>
        <end position="131"/>
    </location>
</feature>
<evidence type="ECO:0000256" key="1">
    <source>
        <dbReference type="SAM" id="Phobius"/>
    </source>
</evidence>
<keyword evidence="1" id="KW-1133">Transmembrane helix</keyword>
<keyword evidence="1" id="KW-0472">Membrane</keyword>